<evidence type="ECO:0000256" key="1">
    <source>
        <dbReference type="ARBA" id="ARBA00004162"/>
    </source>
</evidence>
<keyword evidence="3 6" id="KW-0812">Transmembrane</keyword>
<reference evidence="11 12" key="1">
    <citation type="submission" date="2019-06" db="EMBL/GenBank/DDBJ databases">
        <title>An operon consisting of a P-type ATPase gene and a transcriptional regular gene given the different cadmium resistance in Bacillus vietamensis 151-6 and Bacillus marisflavi 151-25.</title>
        <authorList>
            <person name="Yu X."/>
        </authorList>
    </citation>
    <scope>NUCLEOTIDE SEQUENCE [LARGE SCALE GENOMIC DNA]</scope>
    <source>
        <strain evidence="11 12">151-6</strain>
    </source>
</reference>
<dbReference type="EMBL" id="CP047394">
    <property type="protein sequence ID" value="QHE63312.1"/>
    <property type="molecule type" value="Genomic_DNA"/>
</dbReference>
<dbReference type="RefSeq" id="WP_159362991.1">
    <property type="nucleotide sequence ID" value="NZ_CP047394.1"/>
</dbReference>
<organism evidence="11 12">
    <name type="scientific">Rossellomorea vietnamensis</name>
    <dbReference type="NCBI Taxonomy" id="218284"/>
    <lineage>
        <taxon>Bacteria</taxon>
        <taxon>Bacillati</taxon>
        <taxon>Bacillota</taxon>
        <taxon>Bacilli</taxon>
        <taxon>Bacillales</taxon>
        <taxon>Bacillaceae</taxon>
        <taxon>Rossellomorea</taxon>
    </lineage>
</organism>
<keyword evidence="5 6" id="KW-0472">Membrane</keyword>
<keyword evidence="2" id="KW-1003">Cell membrane</keyword>
<evidence type="ECO:0000256" key="6">
    <source>
        <dbReference type="SAM" id="Phobius"/>
    </source>
</evidence>
<evidence type="ECO:0000313" key="11">
    <source>
        <dbReference type="EMBL" id="QHE63312.1"/>
    </source>
</evidence>
<dbReference type="Pfam" id="PF25155">
    <property type="entry name" value="NTF2_YvbJ"/>
    <property type="match status" value="1"/>
</dbReference>
<gene>
    <name evidence="11" type="ORF">FHE72_21720</name>
</gene>
<feature type="domain" description="TcaA 4th" evidence="9">
    <location>
        <begin position="252"/>
        <end position="318"/>
    </location>
</feature>
<evidence type="ECO:0000256" key="4">
    <source>
        <dbReference type="ARBA" id="ARBA00022989"/>
    </source>
</evidence>
<feature type="transmembrane region" description="Helical" evidence="6">
    <location>
        <begin position="50"/>
        <end position="69"/>
    </location>
</feature>
<evidence type="ECO:0000259" key="9">
    <source>
        <dbReference type="Pfam" id="PF22820"/>
    </source>
</evidence>
<dbReference type="Pfam" id="PF22813">
    <property type="entry name" value="TcaA_2nd"/>
    <property type="match status" value="1"/>
</dbReference>
<dbReference type="KEGG" id="bvq:FHE72_21720"/>
<evidence type="ECO:0000259" key="7">
    <source>
        <dbReference type="Pfam" id="PF22813"/>
    </source>
</evidence>
<sequence length="616" mass="69470">MKFCTSCGKKTEGNTPHCTGCGANISGKETLTKKETSIPSLSTLTLKTKIIIGAALLFFVACISLYKVGDSITDKANLLTDFEEYLETGNVDELVSILDSRKDSEKVTKKNVQALLTYLKENPDQKESMITQLHNTVKTADAHTVKAKDDLESPDQLITFEKRGKKFLIYDNYDFIMESTPMTVYTNYDDLRYYVNGKEIKPLSREGDSVNFGTFIPGTYKVKAVLTSDFVELEKEVDIQHVGQTDTDLFFDIDYTTVHTNSEGASVWVNGKDTGMKTTEDNTAEIGPVLTDGSMEVQVKKDMPFGTIQSDVMTIDEDVLDAPLTLSDKQKDQVTEGLKQYFLNLSKALAYQDEKYLKEESNEVSSFVSSSFQELTGDDWKTFGYITDLEVDLKSLYLEEEDGEWIATLPIHAEWMQDYVYSGDPLSLSKESDVSNYSLSYSAKSKKWSVASWSSVWNFDESNAQKIDFDKAALKKQMETAPAYSNISQKQVSDDVESFVESFISNGVQAYNNRDFSILSDDIDSSSAYSKTVKDYIDHLEKKGITEDLVNVDIEKVEPLEDGSYYVYTLEEYNIYYNDNTGKYKAFEGKYKITSTDDGLKMYDLVSTEEVDSRDL</sequence>
<accession>A0A6I6UVW0</accession>
<evidence type="ECO:0000256" key="3">
    <source>
        <dbReference type="ARBA" id="ARBA00022692"/>
    </source>
</evidence>
<dbReference type="InterPro" id="IPR054530">
    <property type="entry name" value="TcaA_4th"/>
</dbReference>
<protein>
    <recommendedName>
        <fullName evidence="13">Membrane-associated protein TcaA</fullName>
    </recommendedName>
</protein>
<dbReference type="AlphaFoldDB" id="A0A6I6UVW0"/>
<dbReference type="GO" id="GO:0005886">
    <property type="term" value="C:plasma membrane"/>
    <property type="evidence" value="ECO:0007669"/>
    <property type="project" value="UniProtKB-SubCell"/>
</dbReference>
<dbReference type="InterPro" id="IPR054528">
    <property type="entry name" value="TcaA_5th"/>
</dbReference>
<dbReference type="InterPro" id="IPR054529">
    <property type="entry name" value="TcaA_2nd"/>
</dbReference>
<evidence type="ECO:0008006" key="13">
    <source>
        <dbReference type="Google" id="ProtNLM"/>
    </source>
</evidence>
<name>A0A6I6UVW0_9BACI</name>
<evidence type="ECO:0000256" key="5">
    <source>
        <dbReference type="ARBA" id="ARBA00023136"/>
    </source>
</evidence>
<evidence type="ECO:0000313" key="12">
    <source>
        <dbReference type="Proteomes" id="UP000465062"/>
    </source>
</evidence>
<dbReference type="Proteomes" id="UP000465062">
    <property type="component" value="Chromosome"/>
</dbReference>
<dbReference type="PANTHER" id="PTHR40038">
    <property type="entry name" value="MEMBRANE-ASSOCIATED PROTEIN TCAA"/>
    <property type="match status" value="1"/>
</dbReference>
<proteinExistence type="predicted"/>
<feature type="domain" description="TcaA second" evidence="7">
    <location>
        <begin position="77"/>
        <end position="176"/>
    </location>
</feature>
<comment type="subcellular location">
    <subcellularLocation>
        <location evidence="1">Cell membrane</location>
        <topology evidence="1">Single-pass membrane protein</topology>
    </subcellularLocation>
</comment>
<dbReference type="Pfam" id="PF22820">
    <property type="entry name" value="TcaA_3rd_4th"/>
    <property type="match status" value="2"/>
</dbReference>
<feature type="domain" description="TcaA 4th" evidence="9">
    <location>
        <begin position="183"/>
        <end position="236"/>
    </location>
</feature>
<dbReference type="InterPro" id="IPR056902">
    <property type="entry name" value="NTF2_YvbJ"/>
</dbReference>
<evidence type="ECO:0000256" key="2">
    <source>
        <dbReference type="ARBA" id="ARBA00022475"/>
    </source>
</evidence>
<dbReference type="PANTHER" id="PTHR40038:SF1">
    <property type="entry name" value="MEMBRANE-ASSOCIATED PROTEIN TCAA"/>
    <property type="match status" value="1"/>
</dbReference>
<evidence type="ECO:0000259" key="10">
    <source>
        <dbReference type="Pfam" id="PF25155"/>
    </source>
</evidence>
<keyword evidence="4 6" id="KW-1133">Transmembrane helix</keyword>
<feature type="domain" description="YvbJ-like NTF2-like" evidence="10">
    <location>
        <begin position="334"/>
        <end position="454"/>
    </location>
</feature>
<feature type="domain" description="TcaA protein NTF2-like" evidence="8">
    <location>
        <begin position="493"/>
        <end position="605"/>
    </location>
</feature>
<evidence type="ECO:0000259" key="8">
    <source>
        <dbReference type="Pfam" id="PF22819"/>
    </source>
</evidence>
<dbReference type="Pfam" id="PF22819">
    <property type="entry name" value="TcaA_5th"/>
    <property type="match status" value="1"/>
</dbReference>